<keyword evidence="3" id="KW-1185">Reference proteome</keyword>
<dbReference type="Proteomes" id="UP000054408">
    <property type="component" value="Unassembled WGS sequence"/>
</dbReference>
<dbReference type="GeneID" id="25562318"/>
<accession>A0A0L0D4I0</accession>
<name>A0A0L0D4I0_THETB</name>
<proteinExistence type="predicted"/>
<dbReference type="AlphaFoldDB" id="A0A0L0D4I0"/>
<organism evidence="2 3">
    <name type="scientific">Thecamonas trahens ATCC 50062</name>
    <dbReference type="NCBI Taxonomy" id="461836"/>
    <lineage>
        <taxon>Eukaryota</taxon>
        <taxon>Apusozoa</taxon>
        <taxon>Apusomonadida</taxon>
        <taxon>Apusomonadidae</taxon>
        <taxon>Thecamonas</taxon>
    </lineage>
</organism>
<dbReference type="EMBL" id="GL349442">
    <property type="protein sequence ID" value="KNC46208.1"/>
    <property type="molecule type" value="Genomic_DNA"/>
</dbReference>
<gene>
    <name evidence="2" type="ORF">AMSG_02659</name>
</gene>
<dbReference type="RefSeq" id="XP_013760505.1">
    <property type="nucleotide sequence ID" value="XM_013905051.1"/>
</dbReference>
<evidence type="ECO:0000256" key="1">
    <source>
        <dbReference type="SAM" id="Coils"/>
    </source>
</evidence>
<sequence length="227" mass="24935">MSARHTSFVAQAVMRDLHESVATLEHELERLVRRAHQLQKALRVVAEHQEQLDKQLLQLPQFKAVGKEQWEEAIAEYSAIQSGLRPALVRLARYKHLEIAVEGEKLDVLLEQANALGTLIAHDPSKPRTIGSIVAALRSAFVEVGSADDVALGDDEPAYYVVGGAFGHTNASMRDLGLSSFQALDDLGLATVADLREAGIRSREEFDAFVRAQTQSADTERNGRNEG</sequence>
<evidence type="ECO:0000313" key="3">
    <source>
        <dbReference type="Proteomes" id="UP000054408"/>
    </source>
</evidence>
<keyword evidence="1" id="KW-0175">Coiled coil</keyword>
<reference evidence="2 3" key="1">
    <citation type="submission" date="2010-05" db="EMBL/GenBank/DDBJ databases">
        <title>The Genome Sequence of Thecamonas trahens ATCC 50062.</title>
        <authorList>
            <consortium name="The Broad Institute Genome Sequencing Platform"/>
            <person name="Russ C."/>
            <person name="Cuomo C."/>
            <person name="Shea T."/>
            <person name="Young S.K."/>
            <person name="Zeng Q."/>
            <person name="Koehrsen M."/>
            <person name="Haas B."/>
            <person name="Borodovsky M."/>
            <person name="Guigo R."/>
            <person name="Alvarado L."/>
            <person name="Berlin A."/>
            <person name="Bochicchio J."/>
            <person name="Borenstein D."/>
            <person name="Chapman S."/>
            <person name="Chen Z."/>
            <person name="Freedman E."/>
            <person name="Gellesch M."/>
            <person name="Goldberg J."/>
            <person name="Griggs A."/>
            <person name="Gujja S."/>
            <person name="Heilman E."/>
            <person name="Heiman D."/>
            <person name="Hepburn T."/>
            <person name="Howarth C."/>
            <person name="Jen D."/>
            <person name="Larson L."/>
            <person name="Mehta T."/>
            <person name="Park D."/>
            <person name="Pearson M."/>
            <person name="Roberts A."/>
            <person name="Saif S."/>
            <person name="Shenoy N."/>
            <person name="Sisk P."/>
            <person name="Stolte C."/>
            <person name="Sykes S."/>
            <person name="Thomson T."/>
            <person name="Walk T."/>
            <person name="White J."/>
            <person name="Yandava C."/>
            <person name="Burger G."/>
            <person name="Gray M.W."/>
            <person name="Holland P.W.H."/>
            <person name="King N."/>
            <person name="Lang F.B.F."/>
            <person name="Roger A.J."/>
            <person name="Ruiz-Trillo I."/>
            <person name="Lander E."/>
            <person name="Nusbaum C."/>
        </authorList>
    </citation>
    <scope>NUCLEOTIDE SEQUENCE [LARGE SCALE GENOMIC DNA]</scope>
    <source>
        <strain evidence="2 3">ATCC 50062</strain>
    </source>
</reference>
<feature type="coiled-coil region" evidence="1">
    <location>
        <begin position="14"/>
        <end position="58"/>
    </location>
</feature>
<protein>
    <submittedName>
        <fullName evidence="2">Uncharacterized protein</fullName>
    </submittedName>
</protein>
<evidence type="ECO:0000313" key="2">
    <source>
        <dbReference type="EMBL" id="KNC46208.1"/>
    </source>
</evidence>